<dbReference type="OrthoDB" id="1736703at2759"/>
<gene>
    <name evidence="1" type="ORF">CDL12_12269</name>
</gene>
<dbReference type="STRING" id="429701.A0A2G9HCR8"/>
<dbReference type="EC" id="3.4.16.5" evidence="1"/>
<protein>
    <submittedName>
        <fullName evidence="1">Carboxypeptidase C</fullName>
        <ecNumber evidence="1">3.4.16.5</ecNumber>
    </submittedName>
</protein>
<dbReference type="AlphaFoldDB" id="A0A2G9HCR8"/>
<sequence length="101" mass="11133">MNSSSPSFLTSPIFTVVALLRAPLELPSFAAKKLIRGLNLFPDYSINIIDDDFPSLAAAQKIVERRFKFPNLVESIGVLADELGHHAGYYKIQHSHGASIH</sequence>
<dbReference type="GO" id="GO:0004185">
    <property type="term" value="F:serine-type carboxypeptidase activity"/>
    <property type="evidence" value="ECO:0007669"/>
    <property type="project" value="UniProtKB-EC"/>
</dbReference>
<name>A0A2G9HCR8_9LAMI</name>
<organism evidence="1 2">
    <name type="scientific">Handroanthus impetiginosus</name>
    <dbReference type="NCBI Taxonomy" id="429701"/>
    <lineage>
        <taxon>Eukaryota</taxon>
        <taxon>Viridiplantae</taxon>
        <taxon>Streptophyta</taxon>
        <taxon>Embryophyta</taxon>
        <taxon>Tracheophyta</taxon>
        <taxon>Spermatophyta</taxon>
        <taxon>Magnoliopsida</taxon>
        <taxon>eudicotyledons</taxon>
        <taxon>Gunneridae</taxon>
        <taxon>Pentapetalae</taxon>
        <taxon>asterids</taxon>
        <taxon>lamiids</taxon>
        <taxon>Lamiales</taxon>
        <taxon>Bignoniaceae</taxon>
        <taxon>Crescentiina</taxon>
        <taxon>Tabebuia alliance</taxon>
        <taxon>Handroanthus</taxon>
    </lineage>
</organism>
<keyword evidence="1" id="KW-0378">Hydrolase</keyword>
<evidence type="ECO:0000313" key="1">
    <source>
        <dbReference type="EMBL" id="PIN15090.1"/>
    </source>
</evidence>
<reference evidence="2" key="1">
    <citation type="journal article" date="2018" name="Gigascience">
        <title>Genome assembly of the Pink Ipe (Handroanthus impetiginosus, Bignoniaceae), a highly valued, ecologically keystone Neotropical timber forest tree.</title>
        <authorList>
            <person name="Silva-Junior O.B."/>
            <person name="Grattapaglia D."/>
            <person name="Novaes E."/>
            <person name="Collevatti R.G."/>
        </authorList>
    </citation>
    <scope>NUCLEOTIDE SEQUENCE [LARGE SCALE GENOMIC DNA]</scope>
    <source>
        <strain evidence="2">cv. UFG-1</strain>
    </source>
</reference>
<accession>A0A2G9HCR8</accession>
<comment type="caution">
    <text evidence="1">The sequence shown here is derived from an EMBL/GenBank/DDBJ whole genome shotgun (WGS) entry which is preliminary data.</text>
</comment>
<dbReference type="Proteomes" id="UP000231279">
    <property type="component" value="Unassembled WGS sequence"/>
</dbReference>
<keyword evidence="1" id="KW-0645">Protease</keyword>
<dbReference type="EMBL" id="NKXS01002152">
    <property type="protein sequence ID" value="PIN15090.1"/>
    <property type="molecule type" value="Genomic_DNA"/>
</dbReference>
<proteinExistence type="predicted"/>
<keyword evidence="1" id="KW-0121">Carboxypeptidase</keyword>
<evidence type="ECO:0000313" key="2">
    <source>
        <dbReference type="Proteomes" id="UP000231279"/>
    </source>
</evidence>
<keyword evidence="2" id="KW-1185">Reference proteome</keyword>